<sequence length="103" mass="11033">MQHSAAVKKMSAAAISAALACTVLVPGAQAAESAREYHCGFIAPGKTPDFRARYNHCGPTRVNIKVKNIAFTEQDLCVPPGVIDIEGHIDGFRTIDAWYTGLC</sequence>
<gene>
    <name evidence="2" type="ORF">GCM10022247_23530</name>
</gene>
<proteinExistence type="predicted"/>
<protein>
    <recommendedName>
        <fullName evidence="4">Secreted protein</fullName>
    </recommendedName>
</protein>
<keyword evidence="3" id="KW-1185">Reference proteome</keyword>
<reference evidence="3" key="1">
    <citation type="journal article" date="2019" name="Int. J. Syst. Evol. Microbiol.">
        <title>The Global Catalogue of Microorganisms (GCM) 10K type strain sequencing project: providing services to taxonomists for standard genome sequencing and annotation.</title>
        <authorList>
            <consortium name="The Broad Institute Genomics Platform"/>
            <consortium name="The Broad Institute Genome Sequencing Center for Infectious Disease"/>
            <person name="Wu L."/>
            <person name="Ma J."/>
        </authorList>
    </citation>
    <scope>NUCLEOTIDE SEQUENCE [LARGE SCALE GENOMIC DNA]</scope>
    <source>
        <strain evidence="3">JCM 17342</strain>
    </source>
</reference>
<evidence type="ECO:0000313" key="2">
    <source>
        <dbReference type="EMBL" id="GAA4002080.1"/>
    </source>
</evidence>
<name>A0ABP7RTL1_9PSEU</name>
<dbReference type="Pfam" id="PF19882">
    <property type="entry name" value="DUF6355"/>
    <property type="match status" value="1"/>
</dbReference>
<comment type="caution">
    <text evidence="2">The sequence shown here is derived from an EMBL/GenBank/DDBJ whole genome shotgun (WGS) entry which is preliminary data.</text>
</comment>
<evidence type="ECO:0000256" key="1">
    <source>
        <dbReference type="SAM" id="SignalP"/>
    </source>
</evidence>
<feature type="signal peptide" evidence="1">
    <location>
        <begin position="1"/>
        <end position="30"/>
    </location>
</feature>
<dbReference type="Proteomes" id="UP001501747">
    <property type="component" value="Unassembled WGS sequence"/>
</dbReference>
<dbReference type="EMBL" id="BAABAL010000006">
    <property type="protein sequence ID" value="GAA4002080.1"/>
    <property type="molecule type" value="Genomic_DNA"/>
</dbReference>
<dbReference type="InterPro" id="IPR045935">
    <property type="entry name" value="DUF6355"/>
</dbReference>
<accession>A0ABP7RTL1</accession>
<feature type="chain" id="PRO_5047319329" description="Secreted protein" evidence="1">
    <location>
        <begin position="31"/>
        <end position="103"/>
    </location>
</feature>
<organism evidence="2 3">
    <name type="scientific">Allokutzneria multivorans</name>
    <dbReference type="NCBI Taxonomy" id="1142134"/>
    <lineage>
        <taxon>Bacteria</taxon>
        <taxon>Bacillati</taxon>
        <taxon>Actinomycetota</taxon>
        <taxon>Actinomycetes</taxon>
        <taxon>Pseudonocardiales</taxon>
        <taxon>Pseudonocardiaceae</taxon>
        <taxon>Allokutzneria</taxon>
    </lineage>
</organism>
<evidence type="ECO:0008006" key="4">
    <source>
        <dbReference type="Google" id="ProtNLM"/>
    </source>
</evidence>
<keyword evidence="1" id="KW-0732">Signal</keyword>
<evidence type="ECO:0000313" key="3">
    <source>
        <dbReference type="Proteomes" id="UP001501747"/>
    </source>
</evidence>